<dbReference type="Gene3D" id="1.25.40.10">
    <property type="entry name" value="Tetratricopeptide repeat domain"/>
    <property type="match status" value="1"/>
</dbReference>
<dbReference type="PANTHER" id="PTHR10098">
    <property type="entry name" value="RAPSYN-RELATED"/>
    <property type="match status" value="1"/>
</dbReference>
<keyword evidence="2" id="KW-0472">Membrane</keyword>
<reference evidence="5 6" key="1">
    <citation type="submission" date="2016-10" db="EMBL/GenBank/DDBJ databases">
        <authorList>
            <person name="de Groot N.N."/>
        </authorList>
    </citation>
    <scope>NUCLEOTIDE SEQUENCE [LARGE SCALE GENOMIC DNA]</scope>
    <source>
        <strain evidence="5">MBHS1</strain>
    </source>
</reference>
<evidence type="ECO:0000313" key="6">
    <source>
        <dbReference type="Proteomes" id="UP000236724"/>
    </source>
</evidence>
<dbReference type="InterPro" id="IPR013656">
    <property type="entry name" value="PAS_4"/>
</dbReference>
<feature type="transmembrane region" description="Helical" evidence="2">
    <location>
        <begin position="382"/>
        <end position="406"/>
    </location>
</feature>
<feature type="repeat" description="TPR" evidence="1">
    <location>
        <begin position="231"/>
        <end position="264"/>
    </location>
</feature>
<evidence type="ECO:0000256" key="2">
    <source>
        <dbReference type="SAM" id="Phobius"/>
    </source>
</evidence>
<dbReference type="InterPro" id="IPR003018">
    <property type="entry name" value="GAF"/>
</dbReference>
<dbReference type="InterPro" id="IPR000700">
    <property type="entry name" value="PAS-assoc_C"/>
</dbReference>
<dbReference type="InterPro" id="IPR011990">
    <property type="entry name" value="TPR-like_helical_dom_sf"/>
</dbReference>
<keyword evidence="2" id="KW-0812">Transmembrane</keyword>
<feature type="domain" description="PAC" evidence="4">
    <location>
        <begin position="665"/>
        <end position="722"/>
    </location>
</feature>
<dbReference type="PROSITE" id="PS50113">
    <property type="entry name" value="PAC"/>
    <property type="match status" value="1"/>
</dbReference>
<keyword evidence="2" id="KW-1133">Transmembrane helix</keyword>
<evidence type="ECO:0000259" key="4">
    <source>
        <dbReference type="PROSITE" id="PS50113"/>
    </source>
</evidence>
<dbReference type="InterPro" id="IPR000014">
    <property type="entry name" value="PAS"/>
</dbReference>
<dbReference type="InterPro" id="IPR019734">
    <property type="entry name" value="TPR_rpt"/>
</dbReference>
<dbReference type="InterPro" id="IPR035965">
    <property type="entry name" value="PAS-like_dom_sf"/>
</dbReference>
<dbReference type="Pfam" id="PF13424">
    <property type="entry name" value="TPR_12"/>
    <property type="match status" value="1"/>
</dbReference>
<dbReference type="NCBIfam" id="TIGR00229">
    <property type="entry name" value="sensory_box"/>
    <property type="match status" value="1"/>
</dbReference>
<dbReference type="CDD" id="cd00130">
    <property type="entry name" value="PAS"/>
    <property type="match status" value="1"/>
</dbReference>
<feature type="domain" description="PAS" evidence="3">
    <location>
        <begin position="596"/>
        <end position="675"/>
    </location>
</feature>
<dbReference type="Gene3D" id="3.30.450.40">
    <property type="match status" value="1"/>
</dbReference>
<dbReference type="SMART" id="SM00065">
    <property type="entry name" value="GAF"/>
    <property type="match status" value="1"/>
</dbReference>
<dbReference type="Pfam" id="PF13185">
    <property type="entry name" value="GAF_2"/>
    <property type="match status" value="1"/>
</dbReference>
<keyword evidence="6" id="KW-1185">Reference proteome</keyword>
<evidence type="ECO:0000313" key="5">
    <source>
        <dbReference type="EMBL" id="SEH06447.1"/>
    </source>
</evidence>
<dbReference type="PROSITE" id="PS50005">
    <property type="entry name" value="TPR"/>
    <property type="match status" value="1"/>
</dbReference>
<protein>
    <submittedName>
        <fullName evidence="5">Photosystem I assembly protein Ycf3</fullName>
    </submittedName>
</protein>
<keyword evidence="1" id="KW-0802">TPR repeat</keyword>
<evidence type="ECO:0000256" key="1">
    <source>
        <dbReference type="PROSITE-ProRule" id="PRU00339"/>
    </source>
</evidence>
<dbReference type="PANTHER" id="PTHR10098:SF106">
    <property type="entry name" value="TETRATRICOPEPTIDE REPEAT PROTEIN 28-LIKE PROTEIN"/>
    <property type="match status" value="1"/>
</dbReference>
<dbReference type="Pfam" id="PF13181">
    <property type="entry name" value="TPR_8"/>
    <property type="match status" value="1"/>
</dbReference>
<dbReference type="InterPro" id="IPR029016">
    <property type="entry name" value="GAF-like_dom_sf"/>
</dbReference>
<dbReference type="PROSITE" id="PS50112">
    <property type="entry name" value="PAS"/>
    <property type="match status" value="1"/>
</dbReference>
<proteinExistence type="predicted"/>
<dbReference type="SUPFAM" id="SSF55781">
    <property type="entry name" value="GAF domain-like"/>
    <property type="match status" value="1"/>
</dbReference>
<evidence type="ECO:0000259" key="3">
    <source>
        <dbReference type="PROSITE" id="PS50112"/>
    </source>
</evidence>
<organism evidence="5 6">
    <name type="scientific">Candidatus Venteria ishoeyi</name>
    <dbReference type="NCBI Taxonomy" id="1899563"/>
    <lineage>
        <taxon>Bacteria</taxon>
        <taxon>Pseudomonadati</taxon>
        <taxon>Pseudomonadota</taxon>
        <taxon>Gammaproteobacteria</taxon>
        <taxon>Thiotrichales</taxon>
        <taxon>Thiotrichaceae</taxon>
        <taxon>Venteria</taxon>
    </lineage>
</organism>
<dbReference type="EMBL" id="FMSV02000493">
    <property type="protein sequence ID" value="SEH06447.1"/>
    <property type="molecule type" value="Genomic_DNA"/>
</dbReference>
<name>A0A1H6F8I3_9GAMM</name>
<gene>
    <name evidence="5" type="ORF">MBHS_02309</name>
</gene>
<accession>A0A1H6F8I3</accession>
<dbReference type="Gene3D" id="3.30.450.20">
    <property type="entry name" value="PAS domain"/>
    <property type="match status" value="1"/>
</dbReference>
<dbReference type="Pfam" id="PF14938">
    <property type="entry name" value="SNAP"/>
    <property type="match status" value="1"/>
</dbReference>
<dbReference type="SUPFAM" id="SSF55785">
    <property type="entry name" value="PYP-like sensor domain (PAS domain)"/>
    <property type="match status" value="1"/>
</dbReference>
<dbReference type="SMART" id="SM00091">
    <property type="entry name" value="PAS"/>
    <property type="match status" value="1"/>
</dbReference>
<dbReference type="AlphaFoldDB" id="A0A1H6F8I3"/>
<dbReference type="SMART" id="SM00028">
    <property type="entry name" value="TPR"/>
    <property type="match status" value="6"/>
</dbReference>
<dbReference type="Pfam" id="PF08448">
    <property type="entry name" value="PAS_4"/>
    <property type="match status" value="1"/>
</dbReference>
<dbReference type="SUPFAM" id="SSF48452">
    <property type="entry name" value="TPR-like"/>
    <property type="match status" value="2"/>
</dbReference>
<dbReference type="Proteomes" id="UP000236724">
    <property type="component" value="Unassembled WGS sequence"/>
</dbReference>
<sequence length="737" mass="84719">MQASLLGLGVNDQLVDSLLTEIRSESNSRKKLDLYLEISHRYKKEDIDKANAAINKAINIAIQDDYPYKLAQVYFRKAELAQQDEKLSQAIEYYLKANSIFELLKDEENLSEGQKRIASLFEARGELNQALDYLLKSLSFYESSGDFKNQASITILIGKLYRNIGDEQLALDYFSLALVSVEKTKDEETHAFVANNLGLINEAQRNNNQALEFYYLALRKYKAIGDEVSRAQVLQNIGALNFKIGEFNDALNYFTNALAVNRLEQNRQNQALNYLWIGRCFIQTKNSDQAKQNLLASLELAQDIGLVIIERDAAEMLSDIYSEEGEFKKAFEMQQLYNEMYNKVSSEKNIKERAGIELKYQFEKKQKEKDVEAMSKSERQLFLVHILLAALIIVLLLVFLIGRIYILKRKANIELSTKNNIIKKSFDDIKSLSDIGKNISAKLVVEDIVSTVYESLRNLLDTDAFAIGIFNSEKKCLDFNGTIENGQVLPYFNYNLSNSDHLASLCFNSQKEIIIYDYLEESKKYLNDIPKPQAGEILESIIYLPLNYQDKKIGVITVQSFRKNAYIKSHINYLQNLAVYVAIALENARVYSQLEVQNKFNILLKNTIPNPMYLKNCKGYYLDCNPAFLQFIEKTREEVIGRTVFDVAPFELADVYKNKDEELLKDKKLQVYQSQVKLRDESLRDVRFFKDILWTDNNEVGGILGVILDITEFKRSEEQLIVFKQLAEASGQGFLYC</sequence>